<evidence type="ECO:0000256" key="2">
    <source>
        <dbReference type="PROSITE-ProRule" id="PRU00703"/>
    </source>
</evidence>
<evidence type="ECO:0000313" key="4">
    <source>
        <dbReference type="EMBL" id="BBG26845.1"/>
    </source>
</evidence>
<sequence length="231" mass="26112">MLGEEQISLSSSAFVSDAIFFMKRNNIRRIVVRDNQETYGVFTVDEALHHILEGTVDIKLIEARKKKPIAEEDFDLKRIVSRMVKENSDFVLVDKKIVTEKDVVKSFDWDLVDEVVSSISNEGIVIPPYTRLFTAIEIMVKKGVRHLVIGEKEPMGVLSARDVVFSYGEIGLNAETSSFIQPSLVSVSGDMKLREAVKIMLSRNVGAVIVREDQVKLFTLRDLIKVISKHM</sequence>
<gene>
    <name evidence="4" type="ORF">IC007_1366</name>
</gene>
<organism evidence="4 5">
    <name type="scientific">Sulfuracidifex tepidarius</name>
    <dbReference type="NCBI Taxonomy" id="1294262"/>
    <lineage>
        <taxon>Archaea</taxon>
        <taxon>Thermoproteota</taxon>
        <taxon>Thermoprotei</taxon>
        <taxon>Sulfolobales</taxon>
        <taxon>Sulfolobaceae</taxon>
        <taxon>Sulfuracidifex</taxon>
    </lineage>
</organism>
<dbReference type="RefSeq" id="WP_149564815.1">
    <property type="nucleotide sequence ID" value="NZ_AP018930.1"/>
</dbReference>
<dbReference type="Pfam" id="PF00571">
    <property type="entry name" value="CBS"/>
    <property type="match status" value="3"/>
</dbReference>
<dbReference type="InterPro" id="IPR000644">
    <property type="entry name" value="CBS_dom"/>
</dbReference>
<dbReference type="SUPFAM" id="SSF54631">
    <property type="entry name" value="CBS-domain pair"/>
    <property type="match status" value="2"/>
</dbReference>
<protein>
    <recommendedName>
        <fullName evidence="3">CBS domain-containing protein</fullName>
    </recommendedName>
</protein>
<evidence type="ECO:0000313" key="5">
    <source>
        <dbReference type="Proteomes" id="UP000325030"/>
    </source>
</evidence>
<name>A0A510E2V8_9CREN</name>
<dbReference type="PANTHER" id="PTHR43080:SF2">
    <property type="entry name" value="CBS DOMAIN-CONTAINING PROTEIN"/>
    <property type="match status" value="1"/>
</dbReference>
<evidence type="ECO:0000256" key="1">
    <source>
        <dbReference type="ARBA" id="ARBA00023122"/>
    </source>
</evidence>
<dbReference type="Gene3D" id="3.10.580.10">
    <property type="entry name" value="CBS-domain"/>
    <property type="match status" value="2"/>
</dbReference>
<feature type="domain" description="CBS" evidence="3">
    <location>
        <begin position="1"/>
        <end position="58"/>
    </location>
</feature>
<accession>A0A510E2V8</accession>
<reference evidence="5" key="1">
    <citation type="submission" date="2018-09" db="EMBL/GenBank/DDBJ databases">
        <title>Complete Genome Sequencing of Sulfolobus sp. JCM 16834.</title>
        <authorList>
            <person name="Kato S."/>
            <person name="Itoh T."/>
            <person name="Ohkuma M."/>
        </authorList>
    </citation>
    <scope>NUCLEOTIDE SEQUENCE [LARGE SCALE GENOMIC DNA]</scope>
    <source>
        <strain evidence="5">IC-007</strain>
    </source>
</reference>
<dbReference type="GeneID" id="41717709"/>
<dbReference type="SMART" id="SM00116">
    <property type="entry name" value="CBS"/>
    <property type="match status" value="3"/>
</dbReference>
<keyword evidence="1 2" id="KW-0129">CBS domain</keyword>
<dbReference type="PROSITE" id="PS51371">
    <property type="entry name" value="CBS"/>
    <property type="match status" value="1"/>
</dbReference>
<proteinExistence type="predicted"/>
<dbReference type="AlphaFoldDB" id="A0A510E2V8"/>
<dbReference type="EMBL" id="AP018930">
    <property type="protein sequence ID" value="BBG26845.1"/>
    <property type="molecule type" value="Genomic_DNA"/>
</dbReference>
<dbReference type="InterPro" id="IPR046342">
    <property type="entry name" value="CBS_dom_sf"/>
</dbReference>
<dbReference type="Proteomes" id="UP000325030">
    <property type="component" value="Chromosome"/>
</dbReference>
<dbReference type="PANTHER" id="PTHR43080">
    <property type="entry name" value="CBS DOMAIN-CONTAINING PROTEIN CBSX3, MITOCHONDRIAL"/>
    <property type="match status" value="1"/>
</dbReference>
<dbReference type="InterPro" id="IPR051257">
    <property type="entry name" value="Diverse_CBS-Domain"/>
</dbReference>
<evidence type="ECO:0000259" key="3">
    <source>
        <dbReference type="PROSITE" id="PS51371"/>
    </source>
</evidence>